<dbReference type="EMBL" id="CP094358">
    <property type="protein sequence ID" value="UOB18413.1"/>
    <property type="molecule type" value="Genomic_DNA"/>
</dbReference>
<accession>A0A9E7D2Q6</accession>
<dbReference type="Pfam" id="PF05598">
    <property type="entry name" value="DUF772"/>
    <property type="match status" value="1"/>
</dbReference>
<evidence type="ECO:0000313" key="4">
    <source>
        <dbReference type="EMBL" id="UOB18413.1"/>
    </source>
</evidence>
<dbReference type="InterPro" id="IPR008490">
    <property type="entry name" value="Transposase_InsH_N"/>
</dbReference>
<dbReference type="Pfam" id="PF13751">
    <property type="entry name" value="DDE_Tnp_1_6"/>
    <property type="match status" value="1"/>
</dbReference>
<dbReference type="InterPro" id="IPR025668">
    <property type="entry name" value="Tnp_DDE_dom"/>
</dbReference>
<evidence type="ECO:0000259" key="2">
    <source>
        <dbReference type="Pfam" id="PF05598"/>
    </source>
</evidence>
<gene>
    <name evidence="4" type="ORF">MQE35_03775</name>
</gene>
<dbReference type="KEGG" id="fbm:MQE35_03775"/>
<evidence type="ECO:0000256" key="1">
    <source>
        <dbReference type="SAM" id="MobiDB-lite"/>
    </source>
</evidence>
<protein>
    <submittedName>
        <fullName evidence="4">Transposase</fullName>
    </submittedName>
</protein>
<reference evidence="4" key="1">
    <citation type="submission" date="2022-03" db="EMBL/GenBank/DDBJ databases">
        <title>Description of Abyssus ytuae gen. nov., sp. nov., a novel member of the family Flavobacteriaceae isolated from the sediment of Mariana Trench.</title>
        <authorList>
            <person name="Zhang J."/>
            <person name="Xu X."/>
        </authorList>
    </citation>
    <scope>NUCLEOTIDE SEQUENCE</scope>
    <source>
        <strain evidence="4">MT3330</strain>
    </source>
</reference>
<organism evidence="4 5">
    <name type="scientific">Abyssalbus ytuae</name>
    <dbReference type="NCBI Taxonomy" id="2926907"/>
    <lineage>
        <taxon>Bacteria</taxon>
        <taxon>Pseudomonadati</taxon>
        <taxon>Bacteroidota</taxon>
        <taxon>Flavobacteriia</taxon>
        <taxon>Flavobacteriales</taxon>
        <taxon>Flavobacteriaceae</taxon>
        <taxon>Abyssalbus</taxon>
    </lineage>
</organism>
<feature type="compositionally biased region" description="Basic and acidic residues" evidence="1">
    <location>
        <begin position="266"/>
        <end position="282"/>
    </location>
</feature>
<proteinExistence type="predicted"/>
<keyword evidence="5" id="KW-1185">Reference proteome</keyword>
<evidence type="ECO:0000259" key="3">
    <source>
        <dbReference type="Pfam" id="PF13751"/>
    </source>
</evidence>
<evidence type="ECO:0000313" key="5">
    <source>
        <dbReference type="Proteomes" id="UP000831290"/>
    </source>
</evidence>
<name>A0A9E7D2Q6_9FLAO</name>
<dbReference type="Proteomes" id="UP000831290">
    <property type="component" value="Chromosome"/>
</dbReference>
<dbReference type="RefSeq" id="WP_255844616.1">
    <property type="nucleotide sequence ID" value="NZ_CP094358.1"/>
</dbReference>
<feature type="domain" description="Transposase DDE" evidence="3">
    <location>
        <begin position="407"/>
        <end position="518"/>
    </location>
</feature>
<dbReference type="PANTHER" id="PTHR35604">
    <property type="entry name" value="TRANSPOSASE INSH FOR INSERTION SEQUENCE ELEMENT IS5A-RELATED"/>
    <property type="match status" value="1"/>
</dbReference>
<feature type="region of interest" description="Disordered" evidence="1">
    <location>
        <begin position="266"/>
        <end position="286"/>
    </location>
</feature>
<dbReference type="AlphaFoldDB" id="A0A9E7D2Q6"/>
<dbReference type="PANTHER" id="PTHR35604:SF2">
    <property type="entry name" value="TRANSPOSASE INSH FOR INSERTION SEQUENCE ELEMENT IS5A-RELATED"/>
    <property type="match status" value="1"/>
</dbReference>
<sequence>MFKENKSHMQGNLFGVEHFWTKKQQKYFEGSTELTFYNKVFHLIDEKSFACLYSTEKSRPNVPINQLVGSLILKHLNDWTYSELFQNLNFNALTRYAIGITSPEEDVFAEASIFNFQNRLIEHYERTGEDLMTNMFLLITKDHIKKYKVSTNIQRGDSFLVDSKVMDYSKLRLLVEVVKRLFRNMDPADSEQYCELLESYANQSSTQYVYALRKQELTSEYQKIAMAYYTIKNTIDSKYKESEAYKTFQRVYTEYFKIKEDGTQIELKPGKESKSSDIKSPDDPEATFTSKYHKGHVGYTVHISETVNPDNKLELITDVVVHPNNVSDDRILESRIEKIKHNMPEWDEYFADGAYGNEQVDILNEKHGITLYHKGIKGRKSYGDFRIHDDGDTVSMSCAGNQKVMAQRTDKRYKAVFDNSICATCPLEAKCNAKKIGGKLKEMKRTYYFGRENILAHKRMTNIERIPKSRWNTRANVEATIKEMKRGINNGKVRVRRWIRVSLHMIFTAMSVNLRRIHLKTA</sequence>
<feature type="domain" description="Transposase InsH N-terminal" evidence="2">
    <location>
        <begin position="35"/>
        <end position="119"/>
    </location>
</feature>